<gene>
    <name evidence="1" type="ORF">BO223_11105</name>
</gene>
<name>A0A1Q9YHS3_9FIRM</name>
<comment type="caution">
    <text evidence="1">The sequence shown here is derived from an EMBL/GenBank/DDBJ whole genome shotgun (WGS) entry which is preliminary data.</text>
</comment>
<dbReference type="EMBL" id="MPJZ01000095">
    <property type="protein sequence ID" value="OLU43698.1"/>
    <property type="molecule type" value="Genomic_DNA"/>
</dbReference>
<protein>
    <submittedName>
        <fullName evidence="1">Uncharacterized protein</fullName>
    </submittedName>
</protein>
<reference evidence="1 2" key="1">
    <citation type="submission" date="2016-11" db="EMBL/GenBank/DDBJ databases">
        <title>Description of two novel members of the family Erysipelotrichaceae: Ileibacterium lipovorans gen. nov., sp. nov. and Dubosiella newyorkensis, gen. nov., sp. nov.</title>
        <authorList>
            <person name="Cox L.M."/>
            <person name="Sohn J."/>
            <person name="Tyrrell K.L."/>
            <person name="Citron D.M."/>
            <person name="Lawson P.A."/>
            <person name="Patel N.B."/>
            <person name="Iizumi T."/>
            <person name="Perez-Perez G.I."/>
            <person name="Goldstein E.J."/>
            <person name="Blaser M.J."/>
        </authorList>
    </citation>
    <scope>NUCLEOTIDE SEQUENCE [LARGE SCALE GENOMIC DNA]</scope>
    <source>
        <strain evidence="1 2">NYU-BL-K8</strain>
    </source>
</reference>
<evidence type="ECO:0000313" key="2">
    <source>
        <dbReference type="Proteomes" id="UP000186758"/>
    </source>
</evidence>
<dbReference type="Proteomes" id="UP000186758">
    <property type="component" value="Unassembled WGS sequence"/>
</dbReference>
<accession>A0A1Q9YHS3</accession>
<evidence type="ECO:0000313" key="1">
    <source>
        <dbReference type="EMBL" id="OLU43698.1"/>
    </source>
</evidence>
<sequence length="63" mass="6885">MFISIPLSRRSFSGCLRLSASGSCALRQVKPGPFSVFCSLKNVRHPIPGYRTLLSVCILSCLL</sequence>
<dbReference type="AlphaFoldDB" id="A0A1Q9YHS3"/>
<proteinExistence type="predicted"/>
<organism evidence="1 2">
    <name type="scientific">Faecalibaculum rodentium</name>
    <dbReference type="NCBI Taxonomy" id="1702221"/>
    <lineage>
        <taxon>Bacteria</taxon>
        <taxon>Bacillati</taxon>
        <taxon>Bacillota</taxon>
        <taxon>Erysipelotrichia</taxon>
        <taxon>Erysipelotrichales</taxon>
        <taxon>Erysipelotrichaceae</taxon>
        <taxon>Faecalibaculum</taxon>
    </lineage>
</organism>